<keyword evidence="1" id="KW-0472">Membrane</keyword>
<gene>
    <name evidence="2" type="ORF">H5410_031628</name>
</gene>
<organism evidence="2 3">
    <name type="scientific">Solanum commersonii</name>
    <name type="common">Commerson's wild potato</name>
    <name type="synonym">Commerson's nightshade</name>
    <dbReference type="NCBI Taxonomy" id="4109"/>
    <lineage>
        <taxon>Eukaryota</taxon>
        <taxon>Viridiplantae</taxon>
        <taxon>Streptophyta</taxon>
        <taxon>Embryophyta</taxon>
        <taxon>Tracheophyta</taxon>
        <taxon>Spermatophyta</taxon>
        <taxon>Magnoliopsida</taxon>
        <taxon>eudicotyledons</taxon>
        <taxon>Gunneridae</taxon>
        <taxon>Pentapetalae</taxon>
        <taxon>asterids</taxon>
        <taxon>lamiids</taxon>
        <taxon>Solanales</taxon>
        <taxon>Solanaceae</taxon>
        <taxon>Solanoideae</taxon>
        <taxon>Solaneae</taxon>
        <taxon>Solanum</taxon>
    </lineage>
</organism>
<protein>
    <submittedName>
        <fullName evidence="2">Uncharacterized protein</fullName>
    </submittedName>
</protein>
<dbReference type="Proteomes" id="UP000824120">
    <property type="component" value="Chromosome 6"/>
</dbReference>
<sequence length="65" mass="7522">MAEREGQALVAREDIAELKQPHPRHNYPHTEKKKNVLILIVIIDWISMRISLSSFFTTSNLGFVM</sequence>
<evidence type="ECO:0000313" key="3">
    <source>
        <dbReference type="Proteomes" id="UP000824120"/>
    </source>
</evidence>
<accession>A0A9J5YIU4</accession>
<dbReference type="AlphaFoldDB" id="A0A9J5YIU4"/>
<keyword evidence="3" id="KW-1185">Reference proteome</keyword>
<keyword evidence="1" id="KW-0812">Transmembrane</keyword>
<feature type="transmembrane region" description="Helical" evidence="1">
    <location>
        <begin position="36"/>
        <end position="56"/>
    </location>
</feature>
<keyword evidence="1" id="KW-1133">Transmembrane helix</keyword>
<proteinExistence type="predicted"/>
<dbReference type="EMBL" id="JACXVP010000006">
    <property type="protein sequence ID" value="KAG5600258.1"/>
    <property type="molecule type" value="Genomic_DNA"/>
</dbReference>
<reference evidence="2 3" key="1">
    <citation type="submission" date="2020-09" db="EMBL/GenBank/DDBJ databases">
        <title>De no assembly of potato wild relative species, Solanum commersonii.</title>
        <authorList>
            <person name="Cho K."/>
        </authorList>
    </citation>
    <scope>NUCLEOTIDE SEQUENCE [LARGE SCALE GENOMIC DNA]</scope>
    <source>
        <strain evidence="2">LZ3.2</strain>
        <tissue evidence="2">Leaf</tissue>
    </source>
</reference>
<evidence type="ECO:0000256" key="1">
    <source>
        <dbReference type="SAM" id="Phobius"/>
    </source>
</evidence>
<comment type="caution">
    <text evidence="2">The sequence shown here is derived from an EMBL/GenBank/DDBJ whole genome shotgun (WGS) entry which is preliminary data.</text>
</comment>
<name>A0A9J5YIU4_SOLCO</name>
<evidence type="ECO:0000313" key="2">
    <source>
        <dbReference type="EMBL" id="KAG5600258.1"/>
    </source>
</evidence>